<dbReference type="EMBL" id="MU864357">
    <property type="protein sequence ID" value="KAK4191743.1"/>
    <property type="molecule type" value="Genomic_DNA"/>
</dbReference>
<name>A0AAN6X1S7_9PEZI</name>
<feature type="region of interest" description="Disordered" evidence="1">
    <location>
        <begin position="1"/>
        <end position="88"/>
    </location>
</feature>
<evidence type="ECO:0000313" key="2">
    <source>
        <dbReference type="EMBL" id="KAK4191743.1"/>
    </source>
</evidence>
<comment type="caution">
    <text evidence="2">The sequence shown here is derived from an EMBL/GenBank/DDBJ whole genome shotgun (WGS) entry which is preliminary data.</text>
</comment>
<feature type="compositionally biased region" description="Low complexity" evidence="1">
    <location>
        <begin position="7"/>
        <end position="24"/>
    </location>
</feature>
<protein>
    <submittedName>
        <fullName evidence="2">Uncharacterized protein</fullName>
    </submittedName>
</protein>
<keyword evidence="3" id="KW-1185">Reference proteome</keyword>
<feature type="compositionally biased region" description="Gly residues" evidence="1">
    <location>
        <begin position="40"/>
        <end position="51"/>
    </location>
</feature>
<sequence length="88" mass="8718">MPRNDASSRFSSMTGSSTDSARSSITVKPLPSIPISALSSGGGGGGAGGGSLSNITNIISNASRSASHGSRRAAPSRLKTDDNGQLAR</sequence>
<accession>A0AAN6X1S7</accession>
<gene>
    <name evidence="2" type="ORF">QBC35DRAFT_485775</name>
</gene>
<evidence type="ECO:0000256" key="1">
    <source>
        <dbReference type="SAM" id="MobiDB-lite"/>
    </source>
</evidence>
<proteinExistence type="predicted"/>
<reference evidence="2" key="1">
    <citation type="journal article" date="2023" name="Mol. Phylogenet. Evol.">
        <title>Genome-scale phylogeny and comparative genomics of the fungal order Sordariales.</title>
        <authorList>
            <person name="Hensen N."/>
            <person name="Bonometti L."/>
            <person name="Westerberg I."/>
            <person name="Brannstrom I.O."/>
            <person name="Guillou S."/>
            <person name="Cros-Aarteil S."/>
            <person name="Calhoun S."/>
            <person name="Haridas S."/>
            <person name="Kuo A."/>
            <person name="Mondo S."/>
            <person name="Pangilinan J."/>
            <person name="Riley R."/>
            <person name="LaButti K."/>
            <person name="Andreopoulos B."/>
            <person name="Lipzen A."/>
            <person name="Chen C."/>
            <person name="Yan M."/>
            <person name="Daum C."/>
            <person name="Ng V."/>
            <person name="Clum A."/>
            <person name="Steindorff A."/>
            <person name="Ohm R.A."/>
            <person name="Martin F."/>
            <person name="Silar P."/>
            <person name="Natvig D.O."/>
            <person name="Lalanne C."/>
            <person name="Gautier V."/>
            <person name="Ament-Velasquez S.L."/>
            <person name="Kruys A."/>
            <person name="Hutchinson M.I."/>
            <person name="Powell A.J."/>
            <person name="Barry K."/>
            <person name="Miller A.N."/>
            <person name="Grigoriev I.V."/>
            <person name="Debuchy R."/>
            <person name="Gladieux P."/>
            <person name="Hiltunen Thoren M."/>
            <person name="Johannesson H."/>
        </authorList>
    </citation>
    <scope>NUCLEOTIDE SEQUENCE</scope>
    <source>
        <strain evidence="2">PSN309</strain>
    </source>
</reference>
<dbReference type="AlphaFoldDB" id="A0AAN6X1S7"/>
<organism evidence="2 3">
    <name type="scientific">Podospora australis</name>
    <dbReference type="NCBI Taxonomy" id="1536484"/>
    <lineage>
        <taxon>Eukaryota</taxon>
        <taxon>Fungi</taxon>
        <taxon>Dikarya</taxon>
        <taxon>Ascomycota</taxon>
        <taxon>Pezizomycotina</taxon>
        <taxon>Sordariomycetes</taxon>
        <taxon>Sordariomycetidae</taxon>
        <taxon>Sordariales</taxon>
        <taxon>Podosporaceae</taxon>
        <taxon>Podospora</taxon>
    </lineage>
</organism>
<dbReference type="Proteomes" id="UP001302126">
    <property type="component" value="Unassembled WGS sequence"/>
</dbReference>
<evidence type="ECO:0000313" key="3">
    <source>
        <dbReference type="Proteomes" id="UP001302126"/>
    </source>
</evidence>
<feature type="compositionally biased region" description="Low complexity" evidence="1">
    <location>
        <begin position="60"/>
        <end position="77"/>
    </location>
</feature>
<reference evidence="2" key="2">
    <citation type="submission" date="2023-05" db="EMBL/GenBank/DDBJ databases">
        <authorList>
            <consortium name="Lawrence Berkeley National Laboratory"/>
            <person name="Steindorff A."/>
            <person name="Hensen N."/>
            <person name="Bonometti L."/>
            <person name="Westerberg I."/>
            <person name="Brannstrom I.O."/>
            <person name="Guillou S."/>
            <person name="Cros-Aarteil S."/>
            <person name="Calhoun S."/>
            <person name="Haridas S."/>
            <person name="Kuo A."/>
            <person name="Mondo S."/>
            <person name="Pangilinan J."/>
            <person name="Riley R."/>
            <person name="Labutti K."/>
            <person name="Andreopoulos B."/>
            <person name="Lipzen A."/>
            <person name="Chen C."/>
            <person name="Yanf M."/>
            <person name="Daum C."/>
            <person name="Ng V."/>
            <person name="Clum A."/>
            <person name="Ohm R."/>
            <person name="Martin F."/>
            <person name="Silar P."/>
            <person name="Natvig D."/>
            <person name="Lalanne C."/>
            <person name="Gautier V."/>
            <person name="Ament-Velasquez S.L."/>
            <person name="Kruys A."/>
            <person name="Hutchinson M.I."/>
            <person name="Powell A.J."/>
            <person name="Barry K."/>
            <person name="Miller A.N."/>
            <person name="Grigoriev I.V."/>
            <person name="Debuchy R."/>
            <person name="Gladieux P."/>
            <person name="Thoren M.H."/>
            <person name="Johannesson H."/>
        </authorList>
    </citation>
    <scope>NUCLEOTIDE SEQUENCE</scope>
    <source>
        <strain evidence="2">PSN309</strain>
    </source>
</reference>